<feature type="region of interest" description="Disordered" evidence="5">
    <location>
        <begin position="1463"/>
        <end position="1486"/>
    </location>
</feature>
<feature type="region of interest" description="Disordered" evidence="5">
    <location>
        <begin position="478"/>
        <end position="511"/>
    </location>
</feature>
<dbReference type="Proteomes" id="UP000235579">
    <property type="component" value="Unassembled WGS sequence"/>
</dbReference>
<evidence type="ECO:0000256" key="4">
    <source>
        <dbReference type="ARBA" id="ARBA00022837"/>
    </source>
</evidence>
<dbReference type="EMBL" id="SYVV01000047">
    <property type="protein sequence ID" value="TKG27785.1"/>
    <property type="molecule type" value="Genomic_DNA"/>
</dbReference>
<evidence type="ECO:0000256" key="1">
    <source>
        <dbReference type="ARBA" id="ARBA00004613"/>
    </source>
</evidence>
<evidence type="ECO:0000256" key="3">
    <source>
        <dbReference type="ARBA" id="ARBA00022729"/>
    </source>
</evidence>
<name>A0A2N7NCZ0_9VIBR</name>
<evidence type="ECO:0000313" key="6">
    <source>
        <dbReference type="EMBL" id="PMP10189.1"/>
    </source>
</evidence>
<dbReference type="InterPro" id="IPR028974">
    <property type="entry name" value="TSP_type-3_rpt"/>
</dbReference>
<dbReference type="InterPro" id="IPR053180">
    <property type="entry name" value="Ca-binding_acidic-repeat"/>
</dbReference>
<evidence type="ECO:0000313" key="9">
    <source>
        <dbReference type="Proteomes" id="UP000308018"/>
    </source>
</evidence>
<feature type="compositionally biased region" description="Polar residues" evidence="5">
    <location>
        <begin position="1474"/>
        <end position="1486"/>
    </location>
</feature>
<dbReference type="PROSITE" id="PS00018">
    <property type="entry name" value="EF_HAND_1"/>
    <property type="match status" value="3"/>
</dbReference>
<dbReference type="Gene3D" id="2.60.120.200">
    <property type="match status" value="7"/>
</dbReference>
<dbReference type="InterPro" id="IPR059100">
    <property type="entry name" value="TSP3_bac"/>
</dbReference>
<reference evidence="8" key="1">
    <citation type="submission" date="2016-07" db="EMBL/GenBank/DDBJ databases">
        <title>Nontailed viruses are major unrecognized killers of bacteria in the ocean.</title>
        <authorList>
            <person name="Kauffman K."/>
            <person name="Hussain F."/>
            <person name="Yang J."/>
            <person name="Arevalo P."/>
            <person name="Brown J."/>
            <person name="Cutler M."/>
            <person name="Kelly L."/>
            <person name="Polz M.F."/>
        </authorList>
    </citation>
    <scope>NUCLEOTIDE SEQUENCE [LARGE SCALE GENOMIC DNA]</scope>
    <source>
        <strain evidence="8">10N.222.48.A2</strain>
    </source>
</reference>
<comment type="caution">
    <text evidence="6">The sequence shown here is derived from an EMBL/GenBank/DDBJ whole genome shotgun (WGS) entry which is preliminary data.</text>
</comment>
<dbReference type="InterPro" id="IPR018247">
    <property type="entry name" value="EF_Hand_1_Ca_BS"/>
</dbReference>
<protein>
    <submittedName>
        <fullName evidence="7">LamG domain-containing protein</fullName>
    </submittedName>
</protein>
<dbReference type="EMBL" id="MDBP01000078">
    <property type="protein sequence ID" value="PMP10189.1"/>
    <property type="molecule type" value="Genomic_DNA"/>
</dbReference>
<dbReference type="PANTHER" id="PTHR37467:SF1">
    <property type="entry name" value="EXPORTED CALCIUM-BINDING GLYCOPROTEIN"/>
    <property type="match status" value="1"/>
</dbReference>
<dbReference type="SUPFAM" id="SSF49899">
    <property type="entry name" value="Concanavalin A-like lectins/glucanases"/>
    <property type="match status" value="7"/>
</dbReference>
<evidence type="ECO:0000313" key="7">
    <source>
        <dbReference type="EMBL" id="TKG27785.1"/>
    </source>
</evidence>
<keyword evidence="4" id="KW-0106">Calcium</keyword>
<dbReference type="RefSeq" id="WP_009846193.1">
    <property type="nucleotide sequence ID" value="NZ_MDBP01000078.1"/>
</dbReference>
<dbReference type="Pfam" id="PF18884">
    <property type="entry name" value="TSP3_bac"/>
    <property type="match status" value="10"/>
</dbReference>
<proteinExistence type="predicted"/>
<feature type="compositionally biased region" description="Polar residues" evidence="5">
    <location>
        <begin position="501"/>
        <end position="511"/>
    </location>
</feature>
<reference evidence="6" key="2">
    <citation type="submission" date="2016-07" db="EMBL/GenBank/DDBJ databases">
        <authorList>
            <person name="Wan K."/>
            <person name="Booth B."/>
            <person name="Spirohn K."/>
            <person name="Hao T."/>
            <person name="Hu Y."/>
            <person name="Calderwood M."/>
            <person name="Hill D."/>
            <person name="Mohr S."/>
            <person name="Vidal M."/>
            <person name="Celniker S."/>
            <person name="Perrimon N."/>
        </authorList>
    </citation>
    <scope>NUCLEOTIDE SEQUENCE</scope>
    <source>
        <strain evidence="6">10N.222.48.A2</strain>
    </source>
</reference>
<evidence type="ECO:0000256" key="2">
    <source>
        <dbReference type="ARBA" id="ARBA00022525"/>
    </source>
</evidence>
<dbReference type="PANTHER" id="PTHR37467">
    <property type="entry name" value="EXPORTED CALCIUM-BINDING GLYCOPROTEIN-RELATED"/>
    <property type="match status" value="1"/>
</dbReference>
<keyword evidence="2" id="KW-0964">Secreted</keyword>
<keyword evidence="3" id="KW-0732">Signal</keyword>
<dbReference type="SUPFAM" id="SSF103647">
    <property type="entry name" value="TSP type-3 repeat"/>
    <property type="match status" value="1"/>
</dbReference>
<dbReference type="InterPro" id="IPR013320">
    <property type="entry name" value="ConA-like_dom_sf"/>
</dbReference>
<gene>
    <name evidence="6" type="ORF">BCS92_23665</name>
    <name evidence="7" type="ORF">FC057_22945</name>
</gene>
<comment type="subcellular location">
    <subcellularLocation>
        <location evidence="1">Secreted</location>
    </subcellularLocation>
</comment>
<dbReference type="GO" id="GO:0005509">
    <property type="term" value="F:calcium ion binding"/>
    <property type="evidence" value="ECO:0007669"/>
    <property type="project" value="InterPro"/>
</dbReference>
<evidence type="ECO:0000313" key="8">
    <source>
        <dbReference type="Proteomes" id="UP000235579"/>
    </source>
</evidence>
<dbReference type="Pfam" id="PF13385">
    <property type="entry name" value="Laminin_G_3"/>
    <property type="match status" value="7"/>
</dbReference>
<evidence type="ECO:0000256" key="5">
    <source>
        <dbReference type="SAM" id="MobiDB-lite"/>
    </source>
</evidence>
<sequence length="2328" mass="262510">MLYLLLGFFYINASQVEYRYNLRGELINEKADNEFNYYAVDALGNRLSISKVEVSSNLNSITLTAPDNYSIKNLSHSITFTWLPIKGASYYDFWFGDEPGKLRQFKTGITATSLKLDFSHISDSHSRYWNVVAHDGKGANSKSPIYTFSALDSDRDQLPDHIEDKLCMSSQTPDSDNDGLLDSQEMRFGESIIMTSLPCLQDSDFDGIEDAYEVEAGSDPMVVDSYRGDNWSHYVDWIAKKHEQQQLEVISERRLLDVRNTNGYAISGFAPGSEAMSMTYWVKHAESQEQQTMGSDDDSGRRFYSGIDQENSVTFGVGNKSVTLSKVKIEDEDWTHVALVYSSSVAEIYIDGQLKHTMRSLAFKEASQYALWIGARHHKRAWQPESVEGVIDNLSVWNVALSQQDVAKSMFSLERVTSNNLLGFYDFNESRGEWVKNRVTNKFDLKLVAGAKLKLEENYIDSDSDGIPDIFESALCSDSHNSDSDADGIPDGEELGIGSSLDVTSNPCNADTDNDGIADGFEYHHSMNPAKNDALKSHLGSKNSYWQKYVSYVEKRDSEVQVIEEDRHFDVTGSNTYAISGLSNNKEDFSLMYWFKPKDKSEQYSGFNGKGWHQTKLGIGFNNTIKGIINTSFYPRRFQQNITIDNWHHFAFVWDSNTYTTQVYLDGNLAYSSRVPTWFNRKEILAIWIGALNDSSQPKYFMNGILDNVQIWTQALEQHQVRRYMTEAPQVNTQGLVASYDFSKSRGDWVINQVSGRFDLKLTDVTRLKPEDKERDSDGDGLSDAFELGKCLDVYNSDSDEDGILDKNELTPLAPLKSTDPCISDTDNDGIDDKFEQDNGMDPTKHDLDVVLNDKEIANWETYAEESVHRLLEQGKKVQHLDGELNLSNSLGYAVSDIQREKNDDETTLMYWFKPNKQGLDQFSGVQTDTYKGSYIGISGNDKPLVRSNSQKLQSDITIKSDQWLHLAIVISQSTQKFFVNGQLEQIIDKRNENFGSSYTLWFGAVNYKGLDVKHQNGQVDDIQFWNKALDQREIINYMRQRPDSTNENLVAWYDFSNHLGAWVKNRATGKYDLKLVKGAHIIESEQTYDTDKDGLSDEFEATYCTDSEVLDSDGDGLSDGYELNQGFLINGQKFTTNPCSSDTDNDGIDDAFEIDNNMNPTLADGHLIDAEVNKPNWDRYVEYINRSDEFLSSIEQVAPNVLDIEETKGYAISGYYPKEQPTSIMFWYKPNEDLFVYDKSMSGVSDITNDVILSLGHSMYGPLYWVGSSGSVAHHHDLINNQWNHIALTISDLKSKLYVNGQMVDVNESALKMIGYPFFLGATNIEGLADRHMNGQMDNVMLWQRVLSLEEVRRYMITPPTPQQDSSLQWLYDFNHTRSGWVKNGVTGLYDLKLVQGAKISPEQAILDQDLDGLDDKLELASCLDETQADTDGDGLLDGQEYGVNSQYLTITDPCLWDSDRDNIPDDFELEQNSDPLQSNAGKSSVNHPNLSLWEAYAQHQVEQLSQDDIIESSRSLQLTDNNGYAITNHFSLSHDMTLMFWVKYQPSKEQRSGNMDTHKLGFSYDKVKYGDEHSTSYTAAKLNSDEWAHLALVLSNQGKAKLYFNGQLVDEKYPLRADLPNVWATYLGAVNDVGFSKEHMKGLLDNVGIWERSLNATEIYQYMFTAPKASDSNLAAWYDFTHSQGDWVKNKATGRYDLKLTQGAYLVAEPTDEDTDGDGLVNRLELAFCTDGLTADSDGDGVNDGDELSVGKPFILITNPCDPDSDNDGLTDDFERSHGSDGLITDANFDSNGNGISNWDEYRKIQTEQLPETVVEFGALSASKGYAITSFFPENGDSTLMYWFKSTSEESQLSGVSETADQHYYVGIQYAQKKFAWGEDKSSGYSFREPEYSTDDWNHIALVVNDDHIQLYLNGQLTEETIRSWSTISAPFEHALWLGALNKSGMASDFYTGLIDNVQIWDRALSEPKLHRFMALHPKEHIEGLIASYDFSSVKGEWVKNHANDQFDLKLVDDIELESHQVNDTDLDTIPDYVEAKMCVDATTNDTDHDGLSDRQELEILVSACDPDIDGDSMFDGFELEEGSALRVRDGNKDSNSDGITNWYSFTDWYKAVKLAQGEQGISISSGVLQLDGNKNSHVVTGIYPNSEDKTLMFDIKFNQLKGLLQYVGSDDNNKHRFYIGLNKNGDLSYGVGDESRNNSASLNSEQWYHFTLRYQAPNAQAYIDGQLVGTLSNIRFSGQSTEPITFGGAYPVNAQIDNVQLWNRALTDEELINRRSKVSSGPESSLAMHYDFEFRLGPLIMNKATNKLDALLSAESLLIETPLNP</sequence>
<reference evidence="7 9" key="4">
    <citation type="submission" date="2019-04" db="EMBL/GenBank/DDBJ databases">
        <title>A reverse ecology approach based on a biological definition of microbial populations.</title>
        <authorList>
            <person name="Arevalo P."/>
            <person name="Vaninsberghe D."/>
            <person name="Elsherbini J."/>
            <person name="Gore J."/>
            <person name="Polz M."/>
        </authorList>
    </citation>
    <scope>NUCLEOTIDE SEQUENCE [LARGE SCALE GENOMIC DNA]</scope>
    <source>
        <strain evidence="7 9">10N.222.45.A8</strain>
    </source>
</reference>
<dbReference type="Proteomes" id="UP000308018">
    <property type="component" value="Unassembled WGS sequence"/>
</dbReference>
<dbReference type="Gene3D" id="4.10.1080.10">
    <property type="entry name" value="TSP type-3 repeat"/>
    <property type="match status" value="3"/>
</dbReference>
<reference evidence="6" key="3">
    <citation type="journal article" date="2018" name="Nature">
        <title>A major lineage of non-tailed dsDNA viruses as unrecognized killers of marine bacteria.</title>
        <authorList>
            <person name="Kauffman K.M."/>
            <person name="Hussain F.A."/>
            <person name="Yang J."/>
            <person name="Arevalo P."/>
            <person name="Brown J.M."/>
            <person name="Chang W.K."/>
            <person name="VanInsberghe D."/>
            <person name="Elsherbini J."/>
            <person name="Sharma R.S."/>
            <person name="Cutler M.B."/>
            <person name="Kelly L."/>
            <person name="Polz M.F."/>
        </authorList>
    </citation>
    <scope>NUCLEOTIDE SEQUENCE</scope>
    <source>
        <strain evidence="6">10N.222.48.A2</strain>
    </source>
</reference>
<organism evidence="6 8">
    <name type="scientific">Vibrio tasmaniensis</name>
    <dbReference type="NCBI Taxonomy" id="212663"/>
    <lineage>
        <taxon>Bacteria</taxon>
        <taxon>Pseudomonadati</taxon>
        <taxon>Pseudomonadota</taxon>
        <taxon>Gammaproteobacteria</taxon>
        <taxon>Vibrionales</taxon>
        <taxon>Vibrionaceae</taxon>
        <taxon>Vibrio</taxon>
    </lineage>
</organism>
<feature type="compositionally biased region" description="Acidic residues" evidence="5">
    <location>
        <begin position="484"/>
        <end position="494"/>
    </location>
</feature>
<accession>A0A2N7NCZ0</accession>